<dbReference type="RefSeq" id="WP_369149073.1">
    <property type="nucleotide sequence ID" value="NZ_CP163444.1"/>
</dbReference>
<reference evidence="1" key="1">
    <citation type="submission" date="2024-07" db="EMBL/GenBank/DDBJ databases">
        <authorList>
            <person name="Yu S.T."/>
        </authorList>
    </citation>
    <scope>NUCLEOTIDE SEQUENCE</scope>
    <source>
        <strain evidence="1">R44</strain>
    </source>
</reference>
<evidence type="ECO:0000313" key="1">
    <source>
        <dbReference type="EMBL" id="XDQ76456.1"/>
    </source>
</evidence>
<accession>A0AB39T9L3</accession>
<proteinExistence type="predicted"/>
<sequence>MTRRMQANEQYRRECKYPTSFSRLHFEEHDETPGCKQRPACTPIANTVTVPATGTVLVVDGVVQEVKPVRQQYRQKPSDTHWTVEYKFTIEPPKPTFFEPGKTYERFADWSIRAQAYTVMERFDCTAVEKDGDGNLVAFGRITSTKGGRNDTGIGLWYPLHKYEWTNEDWTEQS</sequence>
<protein>
    <submittedName>
        <fullName evidence="1">Uncharacterized protein</fullName>
    </submittedName>
</protein>
<name>A0AB39T9L3_9ACTN</name>
<dbReference type="AlphaFoldDB" id="A0AB39T9L3"/>
<organism evidence="1">
    <name type="scientific">Streptomyces sp. R44</name>
    <dbReference type="NCBI Taxonomy" id="3238633"/>
    <lineage>
        <taxon>Bacteria</taxon>
        <taxon>Bacillati</taxon>
        <taxon>Actinomycetota</taxon>
        <taxon>Actinomycetes</taxon>
        <taxon>Kitasatosporales</taxon>
        <taxon>Streptomycetaceae</taxon>
        <taxon>Streptomyces</taxon>
    </lineage>
</organism>
<dbReference type="EMBL" id="CP163444">
    <property type="protein sequence ID" value="XDQ76456.1"/>
    <property type="molecule type" value="Genomic_DNA"/>
</dbReference>
<gene>
    <name evidence="1" type="ORF">AB5J54_40725</name>
</gene>